<feature type="compositionally biased region" description="Basic and acidic residues" evidence="1">
    <location>
        <begin position="408"/>
        <end position="474"/>
    </location>
</feature>
<feature type="region of interest" description="Disordered" evidence="1">
    <location>
        <begin position="76"/>
        <end position="112"/>
    </location>
</feature>
<keyword evidence="2" id="KW-1185">Reference proteome</keyword>
<dbReference type="KEGG" id="soy:115890022"/>
<evidence type="ECO:0000313" key="3">
    <source>
        <dbReference type="RefSeq" id="XP_030765984.1"/>
    </source>
</evidence>
<dbReference type="InterPro" id="IPR031937">
    <property type="entry name" value="PNISR"/>
</dbReference>
<feature type="region of interest" description="Disordered" evidence="1">
    <location>
        <begin position="297"/>
        <end position="336"/>
    </location>
</feature>
<dbReference type="AlphaFoldDB" id="A0A6J2YRS4"/>
<name>A0A6J2YRS4_SITOR</name>
<dbReference type="PANTHER" id="PTHR31518">
    <property type="entry name" value="ARGININE/SERINE-RICH PROTEIN PNISR"/>
    <property type="match status" value="1"/>
</dbReference>
<evidence type="ECO:0000256" key="1">
    <source>
        <dbReference type="SAM" id="MobiDB-lite"/>
    </source>
</evidence>
<feature type="compositionally biased region" description="Basic and acidic residues" evidence="1">
    <location>
        <begin position="532"/>
        <end position="544"/>
    </location>
</feature>
<feature type="compositionally biased region" description="Polar residues" evidence="1">
    <location>
        <begin position="146"/>
        <end position="159"/>
    </location>
</feature>
<dbReference type="RefSeq" id="XP_030765984.1">
    <property type="nucleotide sequence ID" value="XM_030910124.1"/>
</dbReference>
<feature type="region of interest" description="Disordered" evidence="1">
    <location>
        <begin position="135"/>
        <end position="194"/>
    </location>
</feature>
<feature type="region of interest" description="Disordered" evidence="1">
    <location>
        <begin position="400"/>
        <end position="671"/>
    </location>
</feature>
<feature type="compositionally biased region" description="Basic residues" evidence="1">
    <location>
        <begin position="545"/>
        <end position="554"/>
    </location>
</feature>
<dbReference type="Proteomes" id="UP000504635">
    <property type="component" value="Unplaced"/>
</dbReference>
<accession>A0A6J2YRS4</accession>
<feature type="compositionally biased region" description="Basic residues" evidence="1">
    <location>
        <begin position="625"/>
        <end position="671"/>
    </location>
</feature>
<reference evidence="3" key="1">
    <citation type="submission" date="2025-08" db="UniProtKB">
        <authorList>
            <consortium name="RefSeq"/>
        </authorList>
    </citation>
    <scope>IDENTIFICATION</scope>
    <source>
        <tissue evidence="3">Gonads</tissue>
    </source>
</reference>
<dbReference type="GeneID" id="115890022"/>
<protein>
    <submittedName>
        <fullName evidence="3">Arginine/serine-rich protein PNISR</fullName>
    </submittedName>
</protein>
<organism evidence="2 3">
    <name type="scientific">Sitophilus oryzae</name>
    <name type="common">Rice weevil</name>
    <name type="synonym">Curculio oryzae</name>
    <dbReference type="NCBI Taxonomy" id="7048"/>
    <lineage>
        <taxon>Eukaryota</taxon>
        <taxon>Metazoa</taxon>
        <taxon>Ecdysozoa</taxon>
        <taxon>Arthropoda</taxon>
        <taxon>Hexapoda</taxon>
        <taxon>Insecta</taxon>
        <taxon>Pterygota</taxon>
        <taxon>Neoptera</taxon>
        <taxon>Endopterygota</taxon>
        <taxon>Coleoptera</taxon>
        <taxon>Polyphaga</taxon>
        <taxon>Cucujiformia</taxon>
        <taxon>Curculionidae</taxon>
        <taxon>Dryophthorinae</taxon>
        <taxon>Sitophilus</taxon>
    </lineage>
</organism>
<dbReference type="InParanoid" id="A0A6J2YRS4"/>
<gene>
    <name evidence="3" type="primary">LOC115890022</name>
</gene>
<feature type="compositionally biased region" description="Polar residues" evidence="1">
    <location>
        <begin position="475"/>
        <end position="490"/>
    </location>
</feature>
<proteinExistence type="predicted"/>
<dbReference type="Pfam" id="PF15996">
    <property type="entry name" value="PNISR"/>
    <property type="match status" value="1"/>
</dbReference>
<feature type="compositionally biased region" description="Basic residues" evidence="1">
    <location>
        <begin position="594"/>
        <end position="616"/>
    </location>
</feature>
<feature type="compositionally biased region" description="Basic and acidic residues" evidence="1">
    <location>
        <begin position="297"/>
        <end position="312"/>
    </location>
</feature>
<evidence type="ECO:0000313" key="2">
    <source>
        <dbReference type="Proteomes" id="UP000504635"/>
    </source>
</evidence>
<dbReference type="OrthoDB" id="10065820at2759"/>
<sequence>MYSGSDSADSQKFKQWPINPAAYQNTPNDQVDWAALAQQWIIMKEAGPPPIPGEQPVILNKESKSSKSYIDECGEAPMEVETDKDEASSWSSSALDNAPPPPGTEAWSNWNPPSNWNWSNSWNVPSGVPPPIGIPPVKTPLLPTPESFSSPPDNANDNAVSFKGYTTAPPPNNFTPGFWTGMGGGKITQTEIKPHNKRYSKVNVPTKVTIITPPASTPAVAPAPDIMAVPDPVPVPVPTPTLDANKRKQLPAWIREGLEKMERDKQKQLEKEREKYEREEYKEKIKQEEKEKMEILKTTMHEREMRKSRFDSDDNNSDEDIPRTKKFSPPPITPMTPEQLMIKVRKIMTEILLKATNQHIEQICKEEIQRYLKKTRASDHLASAPSGAVLSAKLGLGVYDDGSDSDSGEDHTDGANRDSQRNDQNDSDLELKETIRRKQAEFAKTEREIEARLTEAEQKKGRSRSESESSESRDGNSSPAQLHVDGNSQKLAPEETKHQTKRHSSVSSSASSNYLETKTKMSRRRSTSSSRSDSRRRSDSPERDRRRRDAKRRSRSSESGRKTKRSRRSRSDSRYSRRSRKSRSPSKSSYSSRRSVKSSRRSRSRSTSRERRRGRSKRSESRSRTSSRRQRWSRSSSRRRSRSRSRRKERSRSRRRRSSRSSSRGKRSHRR</sequence>